<dbReference type="RefSeq" id="WP_047316842.1">
    <property type="nucleotide sequence ID" value="NZ_LDPQ01000042.1"/>
</dbReference>
<dbReference type="GO" id="GO:0003677">
    <property type="term" value="F:DNA binding"/>
    <property type="evidence" value="ECO:0007669"/>
    <property type="project" value="UniProtKB-KW"/>
</dbReference>
<dbReference type="Gene3D" id="6.10.250.2310">
    <property type="match status" value="1"/>
</dbReference>
<organism evidence="12 13">
    <name type="scientific">Mycobacterium haemophilum</name>
    <dbReference type="NCBI Taxonomy" id="29311"/>
    <lineage>
        <taxon>Bacteria</taxon>
        <taxon>Bacillati</taxon>
        <taxon>Actinomycetota</taxon>
        <taxon>Actinomycetes</taxon>
        <taxon>Mycobacteriales</taxon>
        <taxon>Mycobacteriaceae</taxon>
        <taxon>Mycobacterium</taxon>
    </lineage>
</organism>
<dbReference type="PATRIC" id="fig|29311.18.peg.3453"/>
<keyword evidence="3" id="KW-0678">Repressor</keyword>
<keyword evidence="4" id="KW-0805">Transcription regulation</keyword>
<evidence type="ECO:0000256" key="3">
    <source>
        <dbReference type="ARBA" id="ARBA00022491"/>
    </source>
</evidence>
<dbReference type="Gene3D" id="1.10.260.40">
    <property type="entry name" value="lambda repressor-like DNA-binding domains"/>
    <property type="match status" value="1"/>
</dbReference>
<keyword evidence="2" id="KW-0963">Cytoplasm</keyword>
<evidence type="ECO:0000256" key="9">
    <source>
        <dbReference type="ARBA" id="ARBA00065427"/>
    </source>
</evidence>
<evidence type="ECO:0000259" key="11">
    <source>
        <dbReference type="PROSITE" id="PS50943"/>
    </source>
</evidence>
<gene>
    <name evidence="12" type="ORF">ABH38_19930</name>
</gene>
<evidence type="ECO:0000256" key="2">
    <source>
        <dbReference type="ARBA" id="ARBA00022490"/>
    </source>
</evidence>
<evidence type="ECO:0000256" key="7">
    <source>
        <dbReference type="ARBA" id="ARBA00023159"/>
    </source>
</evidence>
<feature type="domain" description="HTH cro/C1-type" evidence="11">
    <location>
        <begin position="35"/>
        <end position="75"/>
    </location>
</feature>
<comment type="subunit">
    <text evidence="9">Homodimer. Binds DNA as a dimer of dimers.</text>
</comment>
<keyword evidence="8" id="KW-0804">Transcription</keyword>
<dbReference type="Proteomes" id="UP000036334">
    <property type="component" value="Unassembled WGS sequence"/>
</dbReference>
<proteinExistence type="predicted"/>
<protein>
    <recommendedName>
        <fullName evidence="10">Nucleoid-associated protein EspR</fullName>
    </recommendedName>
</protein>
<dbReference type="InterPro" id="IPR010982">
    <property type="entry name" value="Lambda_DNA-bd_dom_sf"/>
</dbReference>
<keyword evidence="6" id="KW-0238">DNA-binding</keyword>
<evidence type="ECO:0000313" key="13">
    <source>
        <dbReference type="Proteomes" id="UP000036334"/>
    </source>
</evidence>
<evidence type="ECO:0000256" key="1">
    <source>
        <dbReference type="ARBA" id="ARBA00004453"/>
    </source>
</evidence>
<evidence type="ECO:0000256" key="6">
    <source>
        <dbReference type="ARBA" id="ARBA00023125"/>
    </source>
</evidence>
<dbReference type="FunFam" id="1.10.260.40:FF:000028">
    <property type="entry name" value="Secretion protein EspR"/>
    <property type="match status" value="1"/>
</dbReference>
<evidence type="ECO:0000256" key="4">
    <source>
        <dbReference type="ARBA" id="ARBA00023015"/>
    </source>
</evidence>
<dbReference type="GO" id="GO:0009295">
    <property type="term" value="C:nucleoid"/>
    <property type="evidence" value="ECO:0007669"/>
    <property type="project" value="UniProtKB-SubCell"/>
</dbReference>
<dbReference type="AlphaFoldDB" id="A0A0I9T8K0"/>
<evidence type="ECO:0000256" key="10">
    <source>
        <dbReference type="ARBA" id="ARBA00069908"/>
    </source>
</evidence>
<keyword evidence="13" id="KW-1185">Reference proteome</keyword>
<evidence type="ECO:0000256" key="5">
    <source>
        <dbReference type="ARBA" id="ARBA00023026"/>
    </source>
</evidence>
<dbReference type="PROSITE" id="PS50943">
    <property type="entry name" value="HTH_CROC1"/>
    <property type="match status" value="1"/>
</dbReference>
<dbReference type="InterPro" id="IPR001387">
    <property type="entry name" value="Cro/C1-type_HTH"/>
</dbReference>
<comment type="subcellular location">
    <subcellularLocation>
        <location evidence="1">Cytoplasm</location>
        <location evidence="1">Nucleoid</location>
    </subcellularLocation>
</comment>
<dbReference type="EMBL" id="LDPR01000035">
    <property type="protein sequence ID" value="KLO34047.1"/>
    <property type="molecule type" value="Genomic_DNA"/>
</dbReference>
<comment type="caution">
    <text evidence="12">The sequence shown here is derived from an EMBL/GenBank/DDBJ whole genome shotgun (WGS) entry which is preliminary data.</text>
</comment>
<reference evidence="12 13" key="1">
    <citation type="submission" date="2015-05" db="EMBL/GenBank/DDBJ databases">
        <title>Genome sequence of Mycobacterium haemophilum.</title>
        <authorList>
            <person name="Greninger A.L."/>
            <person name="Cunningham G."/>
            <person name="Miller S."/>
        </authorList>
    </citation>
    <scope>NUCLEOTIDE SEQUENCE [LARGE SCALE GENOMIC DNA]</scope>
    <source>
        <strain evidence="13">UC1</strain>
    </source>
</reference>
<evidence type="ECO:0000256" key="8">
    <source>
        <dbReference type="ARBA" id="ARBA00023163"/>
    </source>
</evidence>
<evidence type="ECO:0000313" key="12">
    <source>
        <dbReference type="EMBL" id="KLO34047.1"/>
    </source>
</evidence>
<dbReference type="STRING" id="1202450.B586_02875"/>
<keyword evidence="7" id="KW-0010">Activator</keyword>
<accession>A0A0I9T8K0</accession>
<dbReference type="OrthoDB" id="2679623at2"/>
<keyword evidence="5" id="KW-0843">Virulence</keyword>
<sequence length="132" mass="14817">MSTTFAARLNRLFDTVYPPGRGPHTSAEVIAALKAEGITMSAPYLSQLRSGNRTNPSSATMAALANFFRIKSAYFTDDEYYEKLDQELAWLTTMRDEGVRRIAMRTVGLSAQAQQDIVDRVDELRRAEHLDV</sequence>
<name>A0A0I9T8K0_9MYCO</name>